<organism evidence="6 7">
    <name type="scientific">Wenzhouxiangella limi</name>
    <dbReference type="NCBI Taxonomy" id="2707351"/>
    <lineage>
        <taxon>Bacteria</taxon>
        <taxon>Pseudomonadati</taxon>
        <taxon>Pseudomonadota</taxon>
        <taxon>Gammaproteobacteria</taxon>
        <taxon>Chromatiales</taxon>
        <taxon>Wenzhouxiangellaceae</taxon>
        <taxon>Wenzhouxiangella</taxon>
    </lineage>
</organism>
<dbReference type="SUPFAM" id="SSF46785">
    <property type="entry name" value="Winged helix' DNA-binding domain"/>
    <property type="match status" value="1"/>
</dbReference>
<comment type="caution">
    <text evidence="6">The sequence shown here is derived from an EMBL/GenBank/DDBJ whole genome shotgun (WGS) entry which is preliminary data.</text>
</comment>
<evidence type="ECO:0000313" key="7">
    <source>
        <dbReference type="Proteomes" id="UP000484885"/>
    </source>
</evidence>
<dbReference type="GO" id="GO:0003677">
    <property type="term" value="F:DNA binding"/>
    <property type="evidence" value="ECO:0007669"/>
    <property type="project" value="UniProtKB-KW"/>
</dbReference>
<keyword evidence="2" id="KW-0238">DNA-binding</keyword>
<reference evidence="6 7" key="1">
    <citation type="submission" date="2020-02" db="EMBL/GenBank/DDBJ databases">
        <authorList>
            <person name="Zhang X.-Y."/>
        </authorList>
    </citation>
    <scope>NUCLEOTIDE SEQUENCE [LARGE SCALE GENOMIC DNA]</scope>
    <source>
        <strain evidence="6 7">C33</strain>
    </source>
</reference>
<evidence type="ECO:0000256" key="1">
    <source>
        <dbReference type="ARBA" id="ARBA00023015"/>
    </source>
</evidence>
<accession>A0A845V6S5</accession>
<dbReference type="Gene3D" id="1.10.10.10">
    <property type="entry name" value="Winged helix-like DNA-binding domain superfamily/Winged helix DNA-binding domain"/>
    <property type="match status" value="1"/>
</dbReference>
<dbReference type="EMBL" id="JAAGSC010000040">
    <property type="protein sequence ID" value="NDY95665.1"/>
    <property type="molecule type" value="Genomic_DNA"/>
</dbReference>
<proteinExistence type="predicted"/>
<evidence type="ECO:0000256" key="3">
    <source>
        <dbReference type="ARBA" id="ARBA00023163"/>
    </source>
</evidence>
<dbReference type="Pfam" id="PF01047">
    <property type="entry name" value="MarR"/>
    <property type="match status" value="1"/>
</dbReference>
<dbReference type="InterPro" id="IPR000835">
    <property type="entry name" value="HTH_MarR-typ"/>
</dbReference>
<dbReference type="InterPro" id="IPR036390">
    <property type="entry name" value="WH_DNA-bd_sf"/>
</dbReference>
<gene>
    <name evidence="6" type="ORF">G3I74_08000</name>
</gene>
<dbReference type="PRINTS" id="PR00598">
    <property type="entry name" value="HTHMARR"/>
</dbReference>
<sequence>MTNETQNSRIPARRGRRSQARREREVAVIRHFRTVVKAIQAHSVWVERQCGVSAAQLWALWEIHAEPGLRVKDISERLSIKPATASNLLDKIEGKGLIRRDRCGPDQRVVQLFPTEKGEQLLDSAPGPAEGALLNALARLNDLKLDELAISLNALVEAFAIRGDEFAMAPIPPHVDRAD</sequence>
<dbReference type="InterPro" id="IPR036388">
    <property type="entry name" value="WH-like_DNA-bd_sf"/>
</dbReference>
<evidence type="ECO:0000313" key="6">
    <source>
        <dbReference type="EMBL" id="NDY95665.1"/>
    </source>
</evidence>
<evidence type="ECO:0000256" key="2">
    <source>
        <dbReference type="ARBA" id="ARBA00023125"/>
    </source>
</evidence>
<keyword evidence="3" id="KW-0804">Transcription</keyword>
<dbReference type="PROSITE" id="PS50995">
    <property type="entry name" value="HTH_MARR_2"/>
    <property type="match status" value="1"/>
</dbReference>
<dbReference type="RefSeq" id="WP_164211058.1">
    <property type="nucleotide sequence ID" value="NZ_JAAGSC010000040.1"/>
</dbReference>
<dbReference type="PANTHER" id="PTHR42756:SF1">
    <property type="entry name" value="TRANSCRIPTIONAL REPRESSOR OF EMRAB OPERON"/>
    <property type="match status" value="1"/>
</dbReference>
<feature type="region of interest" description="Disordered" evidence="4">
    <location>
        <begin position="1"/>
        <end position="22"/>
    </location>
</feature>
<feature type="domain" description="HTH marR-type" evidence="5">
    <location>
        <begin position="25"/>
        <end position="157"/>
    </location>
</feature>
<name>A0A845V6S5_9GAMM</name>
<dbReference type="AlphaFoldDB" id="A0A845V6S5"/>
<dbReference type="Proteomes" id="UP000484885">
    <property type="component" value="Unassembled WGS sequence"/>
</dbReference>
<evidence type="ECO:0000256" key="4">
    <source>
        <dbReference type="SAM" id="MobiDB-lite"/>
    </source>
</evidence>
<keyword evidence="1" id="KW-0805">Transcription regulation</keyword>
<dbReference type="GO" id="GO:0003700">
    <property type="term" value="F:DNA-binding transcription factor activity"/>
    <property type="evidence" value="ECO:0007669"/>
    <property type="project" value="InterPro"/>
</dbReference>
<evidence type="ECO:0000259" key="5">
    <source>
        <dbReference type="PROSITE" id="PS50995"/>
    </source>
</evidence>
<keyword evidence="7" id="KW-1185">Reference proteome</keyword>
<dbReference type="PANTHER" id="PTHR42756">
    <property type="entry name" value="TRANSCRIPTIONAL REGULATOR, MARR"/>
    <property type="match status" value="1"/>
</dbReference>
<dbReference type="SMART" id="SM00347">
    <property type="entry name" value="HTH_MARR"/>
    <property type="match status" value="1"/>
</dbReference>
<protein>
    <submittedName>
        <fullName evidence="6">MarR family transcriptional regulator</fullName>
    </submittedName>
</protein>